<keyword evidence="2 4" id="KW-0238">DNA-binding</keyword>
<comment type="caution">
    <text evidence="6">The sequence shown here is derived from an EMBL/GenBank/DDBJ whole genome shotgun (WGS) entry which is preliminary data.</text>
</comment>
<keyword evidence="7" id="KW-1185">Reference proteome</keyword>
<dbReference type="InterPro" id="IPR036271">
    <property type="entry name" value="Tet_transcr_reg_TetR-rel_C_sf"/>
</dbReference>
<sequence>MTVSGRVRTKGGRTRRRLLDAAAAEVARNGRAGASLSAIAAAAGLKAGSIYFHFESRERLIEAVLEEGLRATLERLDAALAAEGDHAPPAARLRAAIRAHAVAAHELRDYTVAVLAPDFPDGGTAGALRRDYVGRWAELVAEAQSTGHLPDSVDPRLVRDLLFGALNAVSLAGRPPAEAASAVYALLRLG</sequence>
<gene>
    <name evidence="6" type="ORF">GCM10023321_85290</name>
</gene>
<protein>
    <recommendedName>
        <fullName evidence="5">HTH tetR-type domain-containing protein</fullName>
    </recommendedName>
</protein>
<evidence type="ECO:0000313" key="7">
    <source>
        <dbReference type="Proteomes" id="UP001428817"/>
    </source>
</evidence>
<evidence type="ECO:0000256" key="1">
    <source>
        <dbReference type="ARBA" id="ARBA00023015"/>
    </source>
</evidence>
<dbReference type="InterPro" id="IPR041490">
    <property type="entry name" value="KstR2_TetR_C"/>
</dbReference>
<evidence type="ECO:0000313" key="6">
    <source>
        <dbReference type="EMBL" id="GAA5176569.1"/>
    </source>
</evidence>
<dbReference type="InterPro" id="IPR009057">
    <property type="entry name" value="Homeodomain-like_sf"/>
</dbReference>
<dbReference type="PANTHER" id="PTHR30055">
    <property type="entry name" value="HTH-TYPE TRANSCRIPTIONAL REGULATOR RUTR"/>
    <property type="match status" value="1"/>
</dbReference>
<reference evidence="7" key="1">
    <citation type="journal article" date="2019" name="Int. J. Syst. Evol. Microbiol.">
        <title>The Global Catalogue of Microorganisms (GCM) 10K type strain sequencing project: providing services to taxonomists for standard genome sequencing and annotation.</title>
        <authorList>
            <consortium name="The Broad Institute Genomics Platform"/>
            <consortium name="The Broad Institute Genome Sequencing Center for Infectious Disease"/>
            <person name="Wu L."/>
            <person name="Ma J."/>
        </authorList>
    </citation>
    <scope>NUCLEOTIDE SEQUENCE [LARGE SCALE GENOMIC DNA]</scope>
    <source>
        <strain evidence="7">JCM 18303</strain>
    </source>
</reference>
<dbReference type="Pfam" id="PF00440">
    <property type="entry name" value="TetR_N"/>
    <property type="match status" value="1"/>
</dbReference>
<dbReference type="Pfam" id="PF17932">
    <property type="entry name" value="TetR_C_24"/>
    <property type="match status" value="1"/>
</dbReference>
<organism evidence="6 7">
    <name type="scientific">Pseudonocardia eucalypti</name>
    <dbReference type="NCBI Taxonomy" id="648755"/>
    <lineage>
        <taxon>Bacteria</taxon>
        <taxon>Bacillati</taxon>
        <taxon>Actinomycetota</taxon>
        <taxon>Actinomycetes</taxon>
        <taxon>Pseudonocardiales</taxon>
        <taxon>Pseudonocardiaceae</taxon>
        <taxon>Pseudonocardia</taxon>
    </lineage>
</organism>
<dbReference type="PROSITE" id="PS50977">
    <property type="entry name" value="HTH_TETR_2"/>
    <property type="match status" value="1"/>
</dbReference>
<feature type="domain" description="HTH tetR-type" evidence="5">
    <location>
        <begin position="12"/>
        <end position="72"/>
    </location>
</feature>
<keyword evidence="3" id="KW-0804">Transcription</keyword>
<evidence type="ECO:0000256" key="4">
    <source>
        <dbReference type="PROSITE-ProRule" id="PRU00335"/>
    </source>
</evidence>
<dbReference type="InterPro" id="IPR001647">
    <property type="entry name" value="HTH_TetR"/>
</dbReference>
<dbReference type="SUPFAM" id="SSF46689">
    <property type="entry name" value="Homeodomain-like"/>
    <property type="match status" value="1"/>
</dbReference>
<proteinExistence type="predicted"/>
<accession>A0ABP9RF61</accession>
<dbReference type="PRINTS" id="PR00455">
    <property type="entry name" value="HTHTETR"/>
</dbReference>
<dbReference type="Proteomes" id="UP001428817">
    <property type="component" value="Unassembled WGS sequence"/>
</dbReference>
<keyword evidence="1" id="KW-0805">Transcription regulation</keyword>
<dbReference type="InterPro" id="IPR050109">
    <property type="entry name" value="HTH-type_TetR-like_transc_reg"/>
</dbReference>
<evidence type="ECO:0000259" key="5">
    <source>
        <dbReference type="PROSITE" id="PS50977"/>
    </source>
</evidence>
<dbReference type="EMBL" id="BAABJP010000068">
    <property type="protein sequence ID" value="GAA5176569.1"/>
    <property type="molecule type" value="Genomic_DNA"/>
</dbReference>
<name>A0ABP9RF61_9PSEU</name>
<evidence type="ECO:0000256" key="2">
    <source>
        <dbReference type="ARBA" id="ARBA00023125"/>
    </source>
</evidence>
<evidence type="ECO:0000256" key="3">
    <source>
        <dbReference type="ARBA" id="ARBA00023163"/>
    </source>
</evidence>
<feature type="DNA-binding region" description="H-T-H motif" evidence="4">
    <location>
        <begin position="35"/>
        <end position="54"/>
    </location>
</feature>
<dbReference type="SUPFAM" id="SSF48498">
    <property type="entry name" value="Tetracyclin repressor-like, C-terminal domain"/>
    <property type="match status" value="1"/>
</dbReference>
<dbReference type="Gene3D" id="1.10.357.10">
    <property type="entry name" value="Tetracycline Repressor, domain 2"/>
    <property type="match status" value="1"/>
</dbReference>
<dbReference type="PANTHER" id="PTHR30055:SF234">
    <property type="entry name" value="HTH-TYPE TRANSCRIPTIONAL REGULATOR BETI"/>
    <property type="match status" value="1"/>
</dbReference>